<dbReference type="InterPro" id="IPR005135">
    <property type="entry name" value="Endo/exonuclease/phosphatase"/>
</dbReference>
<dbReference type="SUPFAM" id="SSF56219">
    <property type="entry name" value="DNase I-like"/>
    <property type="match status" value="1"/>
</dbReference>
<protein>
    <recommendedName>
        <fullName evidence="1">Reverse transcriptase domain-containing protein</fullName>
    </recommendedName>
</protein>
<dbReference type="GO" id="GO:0003824">
    <property type="term" value="F:catalytic activity"/>
    <property type="evidence" value="ECO:0007669"/>
    <property type="project" value="InterPro"/>
</dbReference>
<evidence type="ECO:0000313" key="2">
    <source>
        <dbReference type="EMBL" id="SPC91210.1"/>
    </source>
</evidence>
<dbReference type="EMBL" id="OIVN01001213">
    <property type="protein sequence ID" value="SPC91210.1"/>
    <property type="molecule type" value="Genomic_DNA"/>
</dbReference>
<dbReference type="SUPFAM" id="SSF56672">
    <property type="entry name" value="DNA/RNA polymerases"/>
    <property type="match status" value="1"/>
</dbReference>
<reference evidence="2" key="1">
    <citation type="submission" date="2018-02" db="EMBL/GenBank/DDBJ databases">
        <authorList>
            <person name="Cohen D.B."/>
            <person name="Kent A.D."/>
        </authorList>
    </citation>
    <scope>NUCLEOTIDE SEQUENCE</scope>
</reference>
<feature type="domain" description="Reverse transcriptase" evidence="1">
    <location>
        <begin position="915"/>
        <end position="1195"/>
    </location>
</feature>
<dbReference type="CDD" id="cd01650">
    <property type="entry name" value="RT_nLTR_like"/>
    <property type="match status" value="1"/>
</dbReference>
<dbReference type="InterPro" id="IPR000477">
    <property type="entry name" value="RT_dom"/>
</dbReference>
<proteinExistence type="predicted"/>
<name>A0A2N9FVR5_FAGSY</name>
<dbReference type="Pfam" id="PF00078">
    <property type="entry name" value="RVT_1"/>
    <property type="match status" value="1"/>
</dbReference>
<sequence>MGGNRHFFIESKAFEFTVDHGGGAFIVRLYERRKDTLRSVFMGKESAITLLAALEELVTLKNTGNFVRTIREGETVFIAQRCSNTKGRYVSLQAIHKGGRRGQIIIPEGRNGDGWRGFALELRRILYPEKKHSQAHRAPVAEKRPEKMGEVKAKSFAAVVSGVGRNTGGGTVKGKEIISERIPDFEEQLKPNVNLKNLTLNMENGFVGGVSGDSGLQQISLQIQLICGPKGEWCIKDASIGESPPVTVPRAHYEAQQHKGNIVVGHPEYSETTVPQVSMPIDVAKCFTPECEAIDRTWGSSSNWVLQLRDGKQISIPLSLIRQPTVEEEYSDEPKVLLLEGFNDMGLSEEEEDEENISVVWEDPEIAEESGGAMVCCEESEDPLEVEPLASMVPEEMGTDNDTRDTSQPSDWVKGKYQEFGEPQQYCDTDHTVRMAKSKGRGSRELRSLVSTVNYDTRSARKRVEPRERETKLDLITRSIVRSLWGIHHVDWSYLGSDGASGGILLMWDRRVVEKVDEAVGHFSLSCKFRCVEDQYEWAFSGVYGPQTGRERREMWDELSGLSSWWSSPWCVGGDFNVTRFPSERMGATHFTPAMNDFSDFISSLGLMDIPLEGGRYTWSNNRENAAMSRIDRFLYTGEWEDRYPTVVQRRLSRLLSDHFPIMLENGEFLRGNRPFRFESMWLQADGFGEMVKGWWESYQFEGTPSFILAKKLKALKLALKKWNYEVFGHVGHKRQQLMAELNQFDVLVEERPLSTDELIQKERIVVKLERNALLNEISWRQKSRALWLREGDKNTKFFHRLANSHRRHNSISTLVVNGELSSDSEAIAECITQFYQSLFTEVDGRRPYLEGLDFSILSNEDAAGLERPFEEDEVTGVVHGFVGDKAPGPDGFPMAFFQFCWDTVRMDIMKVLNYFHGMGSFERSLNATFLALIPKKVEAVEVKDFRPISLIGGVYKILAKLLANRLRLVLPSIISPSQNAFVQGRQILDSVLIASECLDSRMKQGDPGVLCKLDVEKAYDHVNWDFLIYMLQRCGFPSRWRNWIRFCISTVRFSILINGCPSGFFESSRGLRQGDPLSPLLFVIVMEALSRLMDRAVRGGYLSGFKVGNSEGGNIMVTHLLFADDTLMFCDAVSSQIEQLGCVLTWFEAISGLKINLGKSEMVPVGEVSNMEALAGILGCHCASLPMKYLGLPLGAKFKETTIWNPIVEKMERRLAGWKRLYLSKGGKVTLIKSTLSNLPTYFLSLFPIPAGVAQRLEKIQRDFLWSGLGEELKFHLVSWPKICEPIRSGGLAIWNLRRFNQALLGKWLWRYGCDREAFWRRVVEAKYGSLWGGWCSNDIRGPYGVSLWKNIRKGWESFSKHLFLKVGNGERIRFWHDHWCGEEPLKKTYPDLFSIARDKDAAIANIMSFESGGLHWDLSFIRSVHDWELESLSSFMDSIYATPLNRMGEDILCWESPSNHKFAVKRYYRSLSPRSSMSFPWKPIWKVKVPPRVAFLSWTVTLGKVLTIDNLRKRGLIIQEWCCMCKRSGESVDHLFLHCSVAMELWSMVFEGAAQFSLVLEDDSTLFGLVYMGGT</sequence>
<dbReference type="PANTHER" id="PTHR33116:SF78">
    <property type="entry name" value="OS12G0587133 PROTEIN"/>
    <property type="match status" value="1"/>
</dbReference>
<evidence type="ECO:0000259" key="1">
    <source>
        <dbReference type="PROSITE" id="PS50878"/>
    </source>
</evidence>
<dbReference type="Pfam" id="PF03372">
    <property type="entry name" value="Exo_endo_phos"/>
    <property type="match status" value="1"/>
</dbReference>
<gene>
    <name evidence="2" type="ORF">FSB_LOCUS19092</name>
</gene>
<dbReference type="PROSITE" id="PS50878">
    <property type="entry name" value="RT_POL"/>
    <property type="match status" value="1"/>
</dbReference>
<dbReference type="Pfam" id="PF13966">
    <property type="entry name" value="zf-RVT"/>
    <property type="match status" value="1"/>
</dbReference>
<accession>A0A2N9FVR5</accession>
<dbReference type="PANTHER" id="PTHR33116">
    <property type="entry name" value="REVERSE TRANSCRIPTASE ZINC-BINDING DOMAIN-CONTAINING PROTEIN-RELATED-RELATED"/>
    <property type="match status" value="1"/>
</dbReference>
<dbReference type="Gene3D" id="3.60.10.10">
    <property type="entry name" value="Endonuclease/exonuclease/phosphatase"/>
    <property type="match status" value="1"/>
</dbReference>
<dbReference type="InterPro" id="IPR043502">
    <property type="entry name" value="DNA/RNA_pol_sf"/>
</dbReference>
<organism evidence="2">
    <name type="scientific">Fagus sylvatica</name>
    <name type="common">Beechnut</name>
    <dbReference type="NCBI Taxonomy" id="28930"/>
    <lineage>
        <taxon>Eukaryota</taxon>
        <taxon>Viridiplantae</taxon>
        <taxon>Streptophyta</taxon>
        <taxon>Embryophyta</taxon>
        <taxon>Tracheophyta</taxon>
        <taxon>Spermatophyta</taxon>
        <taxon>Magnoliopsida</taxon>
        <taxon>eudicotyledons</taxon>
        <taxon>Gunneridae</taxon>
        <taxon>Pentapetalae</taxon>
        <taxon>rosids</taxon>
        <taxon>fabids</taxon>
        <taxon>Fagales</taxon>
        <taxon>Fagaceae</taxon>
        <taxon>Fagus</taxon>
    </lineage>
</organism>
<dbReference type="InterPro" id="IPR036691">
    <property type="entry name" value="Endo/exonu/phosph_ase_sf"/>
</dbReference>
<dbReference type="InterPro" id="IPR026960">
    <property type="entry name" value="RVT-Znf"/>
</dbReference>